<dbReference type="Proteomes" id="UP001372526">
    <property type="component" value="Unassembled WGS sequence"/>
</dbReference>
<dbReference type="CDD" id="cd04332">
    <property type="entry name" value="YbaK_like"/>
    <property type="match status" value="1"/>
</dbReference>
<gene>
    <name evidence="3" type="ORF">WAZ07_08585</name>
</gene>
<sequence length="155" mass="17697">MYEEVISLLHKTNVLYEKFEHEPILDYETDRLIRERLGLEGEPSKSLFMKTKSGAHYVFFTLEGTRLDMKQMKDIIGTRVSLCSPDELREKTGCIPGCVAPFGYTQDVTIIVDSSIYQHEKILISPGVPEFTISLSTEELRKILSTCGNIVLEYE</sequence>
<organism evidence="3 4">
    <name type="scientific">Bacillus bruguierae</name>
    <dbReference type="NCBI Taxonomy" id="3127667"/>
    <lineage>
        <taxon>Bacteria</taxon>
        <taxon>Bacillati</taxon>
        <taxon>Bacillota</taxon>
        <taxon>Bacilli</taxon>
        <taxon>Bacillales</taxon>
        <taxon>Bacillaceae</taxon>
        <taxon>Bacillus</taxon>
    </lineage>
</organism>
<proteinExistence type="inferred from homology"/>
<name>A0ABU8FHK4_9BACI</name>
<evidence type="ECO:0000313" key="3">
    <source>
        <dbReference type="EMBL" id="MEI4801381.1"/>
    </source>
</evidence>
<accession>A0ABU8FHK4</accession>
<dbReference type="EMBL" id="JBAWSX010000003">
    <property type="protein sequence ID" value="MEI4801381.1"/>
    <property type="molecule type" value="Genomic_DNA"/>
</dbReference>
<comment type="similarity">
    <text evidence="1">Belongs to the PRORSD1 family.</text>
</comment>
<protein>
    <submittedName>
        <fullName evidence="3">YbaK/EbsC family protein</fullName>
    </submittedName>
</protein>
<dbReference type="SUPFAM" id="SSF55826">
    <property type="entry name" value="YbaK/ProRS associated domain"/>
    <property type="match status" value="1"/>
</dbReference>
<dbReference type="InterPro" id="IPR036754">
    <property type="entry name" value="YbaK/aa-tRNA-synt-asso_dom_sf"/>
</dbReference>
<dbReference type="PANTHER" id="PTHR31423">
    <property type="entry name" value="YBAK DOMAIN-CONTAINING PROTEIN"/>
    <property type="match status" value="1"/>
</dbReference>
<comment type="caution">
    <text evidence="3">The sequence shown here is derived from an EMBL/GenBank/DDBJ whole genome shotgun (WGS) entry which is preliminary data.</text>
</comment>
<evidence type="ECO:0000256" key="1">
    <source>
        <dbReference type="ARBA" id="ARBA00010201"/>
    </source>
</evidence>
<dbReference type="Pfam" id="PF04073">
    <property type="entry name" value="tRNA_edit"/>
    <property type="match status" value="1"/>
</dbReference>
<dbReference type="Gene3D" id="3.90.960.10">
    <property type="entry name" value="YbaK/aminoacyl-tRNA synthetase-associated domain"/>
    <property type="match status" value="1"/>
</dbReference>
<reference evidence="3 4" key="1">
    <citation type="submission" date="2024-01" db="EMBL/GenBank/DDBJ databases">
        <title>Seven novel Bacillus-like species.</title>
        <authorList>
            <person name="Liu G."/>
        </authorList>
    </citation>
    <scope>NUCLEOTIDE SEQUENCE [LARGE SCALE GENOMIC DNA]</scope>
    <source>
        <strain evidence="3 4">FJAT-51639</strain>
    </source>
</reference>
<dbReference type="RefSeq" id="WP_336472080.1">
    <property type="nucleotide sequence ID" value="NZ_JBAWSX010000003.1"/>
</dbReference>
<dbReference type="InterPro" id="IPR040285">
    <property type="entry name" value="ProX/PRXD1"/>
</dbReference>
<dbReference type="PANTHER" id="PTHR31423:SF3">
    <property type="entry name" value="PROLYL-TRNA SYNTHETASE ASSOCIATED DOMAIN-CONTAINING PROTEIN 1-RELATED"/>
    <property type="match status" value="1"/>
</dbReference>
<evidence type="ECO:0000259" key="2">
    <source>
        <dbReference type="Pfam" id="PF04073"/>
    </source>
</evidence>
<evidence type="ECO:0000313" key="4">
    <source>
        <dbReference type="Proteomes" id="UP001372526"/>
    </source>
</evidence>
<feature type="domain" description="YbaK/aminoacyl-tRNA synthetase-associated" evidence="2">
    <location>
        <begin position="41"/>
        <end position="143"/>
    </location>
</feature>
<dbReference type="InterPro" id="IPR007214">
    <property type="entry name" value="YbaK/aa-tRNA-synth-assoc-dom"/>
</dbReference>
<keyword evidence="4" id="KW-1185">Reference proteome</keyword>